<accession>A0A931FD41</accession>
<dbReference type="RefSeq" id="WP_196192931.1">
    <property type="nucleotide sequence ID" value="NZ_JADPRT010000002.1"/>
</dbReference>
<name>A0A931FD41_9ACTN</name>
<dbReference type="InterPro" id="IPR027304">
    <property type="entry name" value="Trigger_fact/SurA_dom_sf"/>
</dbReference>
<evidence type="ECO:0000313" key="3">
    <source>
        <dbReference type="EMBL" id="MBF9073873.1"/>
    </source>
</evidence>
<dbReference type="EMBL" id="JADPRT010000028">
    <property type="protein sequence ID" value="MBF9073873.1"/>
    <property type="molecule type" value="Genomic_DNA"/>
</dbReference>
<evidence type="ECO:0000313" key="4">
    <source>
        <dbReference type="Proteomes" id="UP000657385"/>
    </source>
</evidence>
<keyword evidence="4" id="KW-1185">Reference proteome</keyword>
<feature type="compositionally biased region" description="Low complexity" evidence="1">
    <location>
        <begin position="11"/>
        <end position="20"/>
    </location>
</feature>
<dbReference type="Proteomes" id="UP000657385">
    <property type="component" value="Unassembled WGS sequence"/>
</dbReference>
<evidence type="ECO:0000256" key="1">
    <source>
        <dbReference type="SAM" id="MobiDB-lite"/>
    </source>
</evidence>
<dbReference type="AlphaFoldDB" id="A0A931FD41"/>
<reference evidence="2" key="1">
    <citation type="submission" date="2020-11" db="EMBL/GenBank/DDBJ databases">
        <title>Isolation and identification of active actinomycetes.</title>
        <authorList>
            <person name="Yu B."/>
        </authorList>
    </citation>
    <scope>NUCLEOTIDE SEQUENCE</scope>
    <source>
        <strain evidence="2">NEAU-YB345</strain>
    </source>
</reference>
<sequence>MNLVSNSVSTAGRVNRAAVPPRRRSRARAAFAVLLAGAAVTGLSACSGGSADGGTAHTGSAAVVGGTRISMATVQDQVNAFRAAAPAQGQPASAGQAQMFGQDSPGVPTAVLQFLIQSEVVQSALDAKGLSVTATEVSAAEAQNAASLGGAAQLTTAFVAGTGLPPSDLDGYFRMRVGEEKLVAASGVTQATQQQFDADAAKLLAAQAEKIGIDVNPRYGSWDAASGGLVAAPQPWLKTV</sequence>
<dbReference type="SUPFAM" id="SSF109998">
    <property type="entry name" value="Triger factor/SurA peptide-binding domain-like"/>
    <property type="match status" value="1"/>
</dbReference>
<feature type="compositionally biased region" description="Polar residues" evidence="1">
    <location>
        <begin position="1"/>
        <end position="10"/>
    </location>
</feature>
<dbReference type="Pfam" id="PF13623">
    <property type="entry name" value="SurA_N_2"/>
    <property type="match status" value="1"/>
</dbReference>
<comment type="caution">
    <text evidence="2">The sequence shown here is derived from an EMBL/GenBank/DDBJ whole genome shotgun (WGS) entry which is preliminary data.</text>
</comment>
<gene>
    <name evidence="2" type="ORF">I2501_07020</name>
    <name evidence="3" type="ORF">I2501_38255</name>
</gene>
<evidence type="ECO:0000313" key="2">
    <source>
        <dbReference type="EMBL" id="MBF9067790.1"/>
    </source>
</evidence>
<dbReference type="EMBL" id="JADPRT010000002">
    <property type="protein sequence ID" value="MBF9067790.1"/>
    <property type="molecule type" value="Genomic_DNA"/>
</dbReference>
<protein>
    <submittedName>
        <fullName evidence="2">SurA N-terminal domain-containing protein</fullName>
    </submittedName>
</protein>
<proteinExistence type="predicted"/>
<organism evidence="2 4">
    <name type="scientific">Streptacidiphilus fuscans</name>
    <dbReference type="NCBI Taxonomy" id="2789292"/>
    <lineage>
        <taxon>Bacteria</taxon>
        <taxon>Bacillati</taxon>
        <taxon>Actinomycetota</taxon>
        <taxon>Actinomycetes</taxon>
        <taxon>Kitasatosporales</taxon>
        <taxon>Streptomycetaceae</taxon>
        <taxon>Streptacidiphilus</taxon>
    </lineage>
</organism>
<feature type="region of interest" description="Disordered" evidence="1">
    <location>
        <begin position="1"/>
        <end position="20"/>
    </location>
</feature>